<protein>
    <recommendedName>
        <fullName evidence="3">Polyprotein</fullName>
    </recommendedName>
</protein>
<comment type="caution">
    <text evidence="1">The sequence shown here is derived from an EMBL/GenBank/DDBJ whole genome shotgun (WGS) entry which is preliminary data.</text>
</comment>
<dbReference type="PANTHER" id="PTHR46704:SF9">
    <property type="entry name" value="BHLH DOMAIN-CONTAINING PROTEIN"/>
    <property type="match status" value="1"/>
</dbReference>
<dbReference type="EMBL" id="CALNXI010003675">
    <property type="protein sequence ID" value="CAH3194012.1"/>
    <property type="molecule type" value="Genomic_DNA"/>
</dbReference>
<evidence type="ECO:0000313" key="2">
    <source>
        <dbReference type="Proteomes" id="UP001159427"/>
    </source>
</evidence>
<evidence type="ECO:0008006" key="3">
    <source>
        <dbReference type="Google" id="ProtNLM"/>
    </source>
</evidence>
<name>A0ABN8SS82_9CNID</name>
<proteinExistence type="predicted"/>
<evidence type="ECO:0000313" key="1">
    <source>
        <dbReference type="EMBL" id="CAH3194012.1"/>
    </source>
</evidence>
<reference evidence="1 2" key="1">
    <citation type="submission" date="2022-05" db="EMBL/GenBank/DDBJ databases">
        <authorList>
            <consortium name="Genoscope - CEA"/>
            <person name="William W."/>
        </authorList>
    </citation>
    <scope>NUCLEOTIDE SEQUENCE [LARGE SCALE GENOMIC DNA]</scope>
</reference>
<keyword evidence="2" id="KW-1185">Reference proteome</keyword>
<sequence length="443" mass="50004">MIKTDKAKLMHCLEDKSHLAQRPTVGFQCYIVDGNALLQAMVSLPSTFGELAEYVFQQLPRAQRVDFVTDSYHPLSIKGLERSRRGSSQAHLVKGPSTKVPRDWKKFLCNEENKRRLCSFLLDEWKKGKYAPKLQGKHLVFVNERKCISLKSVDGKNVVTEEVEKLCSSHEEADTRMILHYNNVAANSPESSVILVRSPDTDVFILLLRFVRHINQTVLFDTGTCDKGRLVNVQAVAKDLGDEINLALVALHAFTGCDTTSAFVRRGKVKPLTLLKKHPEFLPTFHALGSRVDIEDRVFKDLEKFTCLMYGSKLGDINSLRYEKFIKRFSAKPGEVLTSYNGVDMSLLPPCRESLKMHVRRANYQALIWKKADQATPSIPGPEGHGWNTNVEGELEICWTNGNLMPQELADIITGPLNPSSEDEEDATVDYEDISDVVFENDF</sequence>
<accession>A0ABN8SS82</accession>
<dbReference type="Proteomes" id="UP001159427">
    <property type="component" value="Unassembled WGS sequence"/>
</dbReference>
<dbReference type="PANTHER" id="PTHR46704">
    <property type="entry name" value="CXC DOMAIN-CONTAINING PROTEIN-RELATED"/>
    <property type="match status" value="1"/>
</dbReference>
<organism evidence="1 2">
    <name type="scientific">Porites evermanni</name>
    <dbReference type="NCBI Taxonomy" id="104178"/>
    <lineage>
        <taxon>Eukaryota</taxon>
        <taxon>Metazoa</taxon>
        <taxon>Cnidaria</taxon>
        <taxon>Anthozoa</taxon>
        <taxon>Hexacorallia</taxon>
        <taxon>Scleractinia</taxon>
        <taxon>Fungiina</taxon>
        <taxon>Poritidae</taxon>
        <taxon>Porites</taxon>
    </lineage>
</organism>
<gene>
    <name evidence="1" type="ORF">PEVE_00026946</name>
</gene>